<dbReference type="InterPro" id="IPR025997">
    <property type="entry name" value="SBP_2_dom"/>
</dbReference>
<evidence type="ECO:0000256" key="4">
    <source>
        <dbReference type="ARBA" id="ARBA00022723"/>
    </source>
</evidence>
<dbReference type="Proteomes" id="UP000265930">
    <property type="component" value="Unassembled WGS sequence"/>
</dbReference>
<dbReference type="PANTHER" id="PTHR30036:SF2">
    <property type="entry name" value="D-GALACTOSE_METHYL-GALACTOSIDE BINDING PERIPLASMIC PROTEIN MGLB"/>
    <property type="match status" value="1"/>
</dbReference>
<evidence type="ECO:0000256" key="6">
    <source>
        <dbReference type="ARBA" id="ARBA00022764"/>
    </source>
</evidence>
<dbReference type="OrthoDB" id="1897091at2"/>
<comment type="subcellular location">
    <subcellularLocation>
        <location evidence="1">Cell envelope</location>
    </subcellularLocation>
</comment>
<evidence type="ECO:0000256" key="8">
    <source>
        <dbReference type="ARBA" id="ARBA00034323"/>
    </source>
</evidence>
<dbReference type="RefSeq" id="WP_079440586.1">
    <property type="nucleotide sequence ID" value="NZ_MZGT01000040.1"/>
</dbReference>
<sequence>MKIVNKIMFIIIIFVIIPKPNNNCTNLCISSNAATRKSVNVGVLVSDITDPYISQIKQDLENIQKDNANKVNFTFFDAKGNQATQNETLDTLLKNNIDLFLVNLVDTNTHTIDNYIDSVKQKGIPLILFNSEPLTKTNQMIGYKKFAIITTNPKEAGNLQGKLISDIWNKYKSTIDKNGDDTMQYVMLQGELDNIGAIERTNSSISTIKNEGIKTQQLALQICNWNQELAKNAVESLLLKLGNRIELIISNNDAMAIGALEALQKHGYNMVDKSKYIPIFGVDGIPSAQDLIIKGFMTGTVVEDPNDTAVALYTVGMNLVNNKSPLEDTPYKFDETGFIIRIPYRGTFPKS</sequence>
<evidence type="ECO:0000256" key="5">
    <source>
        <dbReference type="ARBA" id="ARBA00022729"/>
    </source>
</evidence>
<organism evidence="11 13">
    <name type="scientific">Clostridium chromiireducens</name>
    <dbReference type="NCBI Taxonomy" id="225345"/>
    <lineage>
        <taxon>Bacteria</taxon>
        <taxon>Bacillati</taxon>
        <taxon>Bacillota</taxon>
        <taxon>Clostridia</taxon>
        <taxon>Eubacteriales</taxon>
        <taxon>Clostridiaceae</taxon>
        <taxon>Clostridium</taxon>
    </lineage>
</organism>
<keyword evidence="7" id="KW-0106">Calcium</keyword>
<evidence type="ECO:0000256" key="2">
    <source>
        <dbReference type="ARBA" id="ARBA00022448"/>
    </source>
</evidence>
<gene>
    <name evidence="11" type="primary">mglB_17</name>
    <name evidence="11" type="ORF">CLCHR_29600</name>
    <name evidence="12" type="ORF">D2A34_18050</name>
</gene>
<keyword evidence="2" id="KW-0813">Transport</keyword>
<evidence type="ECO:0000256" key="9">
    <source>
        <dbReference type="ARBA" id="ARBA00034344"/>
    </source>
</evidence>
<dbReference type="GO" id="GO:0046872">
    <property type="term" value="F:metal ion binding"/>
    <property type="evidence" value="ECO:0007669"/>
    <property type="project" value="UniProtKB-KW"/>
</dbReference>
<reference evidence="12 14" key="2">
    <citation type="submission" date="2018-08" db="EMBL/GenBank/DDBJ databases">
        <title>Genome of Clostridium chromiireducens C1, DSM12136.</title>
        <authorList>
            <person name="Xing M."/>
            <person name="Wei Y."/>
            <person name="Ang E.L."/>
            <person name="Zhao H."/>
            <person name="Zhang Y."/>
        </authorList>
    </citation>
    <scope>NUCLEOTIDE SEQUENCE [LARGE SCALE GENOMIC DNA]</scope>
    <source>
        <strain evidence="12 14">C1</strain>
    </source>
</reference>
<dbReference type="PANTHER" id="PTHR30036">
    <property type="entry name" value="D-XYLOSE-BINDING PERIPLASMIC PROTEIN"/>
    <property type="match status" value="1"/>
</dbReference>
<dbReference type="CDD" id="cd01539">
    <property type="entry name" value="PBP1_GGBP"/>
    <property type="match status" value="1"/>
</dbReference>
<dbReference type="EMBL" id="MZGT01000040">
    <property type="protein sequence ID" value="OPJ60341.1"/>
    <property type="molecule type" value="Genomic_DNA"/>
</dbReference>
<dbReference type="Pfam" id="PF13407">
    <property type="entry name" value="Peripla_BP_4"/>
    <property type="match status" value="1"/>
</dbReference>
<reference evidence="11 13" key="1">
    <citation type="submission" date="2017-03" db="EMBL/GenBank/DDBJ databases">
        <title>Genome sequence of Clostridium chromiireducens DSM 23318.</title>
        <authorList>
            <person name="Poehlein A."/>
            <person name="Daniel R."/>
        </authorList>
    </citation>
    <scope>NUCLEOTIDE SEQUENCE [LARGE SCALE GENOMIC DNA]</scope>
    <source>
        <strain evidence="11 13">DSM 23318</strain>
    </source>
</reference>
<feature type="domain" description="Periplasmic binding protein" evidence="10">
    <location>
        <begin position="41"/>
        <end position="323"/>
    </location>
</feature>
<dbReference type="InterPro" id="IPR044085">
    <property type="entry name" value="MglB-like_PBP1"/>
</dbReference>
<evidence type="ECO:0000313" key="12">
    <source>
        <dbReference type="EMBL" id="RII33629.1"/>
    </source>
</evidence>
<dbReference type="Gene3D" id="3.40.50.2300">
    <property type="match status" value="2"/>
</dbReference>
<proteinExistence type="predicted"/>
<dbReference type="AlphaFoldDB" id="A0A1V4IJZ8"/>
<dbReference type="EMBL" id="QXDJ01000004">
    <property type="protein sequence ID" value="RII33629.1"/>
    <property type="molecule type" value="Genomic_DNA"/>
</dbReference>
<name>A0A1V4IJZ8_9CLOT</name>
<dbReference type="STRING" id="225345.CLCHR_29600"/>
<evidence type="ECO:0000313" key="11">
    <source>
        <dbReference type="EMBL" id="OPJ60341.1"/>
    </source>
</evidence>
<keyword evidence="5" id="KW-0732">Signal</keyword>
<keyword evidence="3" id="KW-0762">Sugar transport</keyword>
<protein>
    <recommendedName>
        <fullName evidence="9">D-galactose/methyl-galactoside binding periplasmic protein MglB</fullName>
    </recommendedName>
</protein>
<comment type="subunit">
    <text evidence="8">The ABC transporter complex is composed of one ATP-binding protein (MglA), two transmembrane proteins (MglC) and a solute-binding protein (MglB).</text>
</comment>
<dbReference type="InterPro" id="IPR050555">
    <property type="entry name" value="Bact_Solute-Bind_Prot2"/>
</dbReference>
<evidence type="ECO:0000256" key="7">
    <source>
        <dbReference type="ARBA" id="ARBA00022837"/>
    </source>
</evidence>
<dbReference type="GO" id="GO:0030246">
    <property type="term" value="F:carbohydrate binding"/>
    <property type="evidence" value="ECO:0007669"/>
    <property type="project" value="InterPro"/>
</dbReference>
<dbReference type="InterPro" id="IPR028082">
    <property type="entry name" value="Peripla_BP_I"/>
</dbReference>
<evidence type="ECO:0000313" key="13">
    <source>
        <dbReference type="Proteomes" id="UP000191056"/>
    </source>
</evidence>
<evidence type="ECO:0000313" key="14">
    <source>
        <dbReference type="Proteomes" id="UP000265930"/>
    </source>
</evidence>
<evidence type="ECO:0000256" key="3">
    <source>
        <dbReference type="ARBA" id="ARBA00022597"/>
    </source>
</evidence>
<evidence type="ECO:0000256" key="1">
    <source>
        <dbReference type="ARBA" id="ARBA00004196"/>
    </source>
</evidence>
<keyword evidence="13" id="KW-1185">Reference proteome</keyword>
<dbReference type="GO" id="GO:0030288">
    <property type="term" value="C:outer membrane-bounded periplasmic space"/>
    <property type="evidence" value="ECO:0007669"/>
    <property type="project" value="TreeGrafter"/>
</dbReference>
<accession>A0A1V4IJZ8</accession>
<keyword evidence="4" id="KW-0479">Metal-binding</keyword>
<evidence type="ECO:0000259" key="10">
    <source>
        <dbReference type="Pfam" id="PF13407"/>
    </source>
</evidence>
<comment type="caution">
    <text evidence="11">The sequence shown here is derived from an EMBL/GenBank/DDBJ whole genome shotgun (WGS) entry which is preliminary data.</text>
</comment>
<dbReference type="Proteomes" id="UP000191056">
    <property type="component" value="Unassembled WGS sequence"/>
</dbReference>
<keyword evidence="6" id="KW-0574">Periplasm</keyword>
<dbReference type="SUPFAM" id="SSF53822">
    <property type="entry name" value="Periplasmic binding protein-like I"/>
    <property type="match status" value="1"/>
</dbReference>